<dbReference type="Pfam" id="PF03306">
    <property type="entry name" value="AAL_decarboxy"/>
    <property type="match status" value="1"/>
</dbReference>
<dbReference type="GeneID" id="5144767"/>
<comment type="catalytic activity">
    <reaction evidence="1">
        <text>(2S)-2-acetolactate + H(+) = (R)-acetoin + CO2</text>
        <dbReference type="Rhea" id="RHEA:21580"/>
        <dbReference type="ChEBI" id="CHEBI:15378"/>
        <dbReference type="ChEBI" id="CHEBI:15686"/>
        <dbReference type="ChEBI" id="CHEBI:16526"/>
        <dbReference type="ChEBI" id="CHEBI:58476"/>
        <dbReference type="EC" id="4.1.1.5"/>
    </reaction>
</comment>
<dbReference type="Proteomes" id="UP000000663">
    <property type="component" value="Chromosome"/>
</dbReference>
<keyword evidence="7" id="KW-0005">Acetoin biosynthesis</keyword>
<gene>
    <name evidence="9" type="primary">alsD</name>
    <name evidence="9" type="ORF">RCIX2494</name>
</gene>
<dbReference type="InterPro" id="IPR005128">
    <property type="entry name" value="Acetolactate_a_deCO2ase"/>
</dbReference>
<protein>
    <recommendedName>
        <fullName evidence="5">Alpha-acetolactate decarboxylase</fullName>
        <ecNumber evidence="4">4.1.1.5</ecNumber>
    </recommendedName>
</protein>
<proteinExistence type="inferred from homology"/>
<accession>Q0W228</accession>
<dbReference type="EMBL" id="AM114193">
    <property type="protein sequence ID" value="CAJ37565.1"/>
    <property type="molecule type" value="Genomic_DNA"/>
</dbReference>
<dbReference type="SUPFAM" id="SSF117856">
    <property type="entry name" value="AF0104/ALDC/Ptd012-like"/>
    <property type="match status" value="1"/>
</dbReference>
<comment type="pathway">
    <text evidence="2">Polyol metabolism; (R,R)-butane-2,3-diol biosynthesis; (R,R)-butane-2,3-diol from pyruvate: step 2/3.</text>
</comment>
<sequence>MLNIGRLSALLIIITAVLAAGCTQPAETAPDRETMYQVSTFSALSQGVYEGIIPVVTLLQNGDTGLGTFDALDGEMVCLEGKVYQVKGDGTVVETGDNVTVPFAAVTFFDADSTRQLEGLQGLSNLTTLIDAELPSDATMYALKVHGNFSHVKTRSVPAQEKPYPALVDAVKNQSVFERENVSGTIVGVRFPAYMDGVNVAGYHCHFISDDRQFGGHLLDCTLENGTLMIDGTDRFVMVLPRGMQGVDSAKADSSVVSAIEQ</sequence>
<dbReference type="GO" id="GO:0047605">
    <property type="term" value="F:acetolactate decarboxylase activity"/>
    <property type="evidence" value="ECO:0007669"/>
    <property type="project" value="UniProtKB-EC"/>
</dbReference>
<name>Q0W228_METAR</name>
<dbReference type="AlphaFoldDB" id="Q0W228"/>
<dbReference type="PROSITE" id="PS51257">
    <property type="entry name" value="PROKAR_LIPOPROTEIN"/>
    <property type="match status" value="1"/>
</dbReference>
<dbReference type="PATRIC" id="fig|351160.9.peg.716"/>
<dbReference type="EC" id="4.1.1.5" evidence="4"/>
<reference evidence="9 10" key="1">
    <citation type="journal article" date="2006" name="Science">
        <title>Genome of rice cluster I archaea -- the key methane producers in the rice rhizosphere.</title>
        <authorList>
            <person name="Erkel C."/>
            <person name="Kube M."/>
            <person name="Reinhardt R."/>
            <person name="Liesack W."/>
        </authorList>
    </citation>
    <scope>NUCLEOTIDE SEQUENCE [LARGE SCALE GENOMIC DNA]</scope>
    <source>
        <strain evidence="10">DSM 22066 / NBRC 105507 / MRE50</strain>
    </source>
</reference>
<evidence type="ECO:0000256" key="5">
    <source>
        <dbReference type="ARBA" id="ARBA00020164"/>
    </source>
</evidence>
<dbReference type="RefSeq" id="WP_012035020.1">
    <property type="nucleotide sequence ID" value="NC_009464.1"/>
</dbReference>
<evidence type="ECO:0000256" key="1">
    <source>
        <dbReference type="ARBA" id="ARBA00001784"/>
    </source>
</evidence>
<comment type="similarity">
    <text evidence="3">Belongs to the alpha-acetolactate decarboxylase family.</text>
</comment>
<dbReference type="PANTHER" id="PTHR35524">
    <property type="entry name" value="ALPHA-ACETOLACTATE DECARBOXYLASE"/>
    <property type="match status" value="1"/>
</dbReference>
<dbReference type="PIRSF" id="PIRSF001332">
    <property type="entry name" value="Acetolac_decarb"/>
    <property type="match status" value="1"/>
</dbReference>
<dbReference type="Gene3D" id="3.30.1330.80">
    <property type="entry name" value="Hypothetical protein, similar to alpha- acetolactate decarboxylase, domain 2"/>
    <property type="match status" value="2"/>
</dbReference>
<keyword evidence="6" id="KW-0210">Decarboxylase</keyword>
<dbReference type="GO" id="GO:0045151">
    <property type="term" value="P:acetoin biosynthetic process"/>
    <property type="evidence" value="ECO:0007669"/>
    <property type="project" value="UniProtKB-KW"/>
</dbReference>
<dbReference type="KEGG" id="rci:RCIX2494"/>
<evidence type="ECO:0000256" key="3">
    <source>
        <dbReference type="ARBA" id="ARBA00007106"/>
    </source>
</evidence>
<dbReference type="STRING" id="351160.RCIX2494"/>
<evidence type="ECO:0000256" key="7">
    <source>
        <dbReference type="ARBA" id="ARBA00023061"/>
    </source>
</evidence>
<dbReference type="PANTHER" id="PTHR35524:SF1">
    <property type="entry name" value="ALPHA-ACETOLACTATE DECARBOXYLASE"/>
    <property type="match status" value="1"/>
</dbReference>
<dbReference type="UniPathway" id="UPA00626">
    <property type="reaction ID" value="UER00678"/>
</dbReference>
<evidence type="ECO:0000256" key="2">
    <source>
        <dbReference type="ARBA" id="ARBA00005170"/>
    </source>
</evidence>
<dbReference type="OrthoDB" id="81038at2157"/>
<evidence type="ECO:0000256" key="8">
    <source>
        <dbReference type="ARBA" id="ARBA00023239"/>
    </source>
</evidence>
<evidence type="ECO:0000313" key="10">
    <source>
        <dbReference type="Proteomes" id="UP000000663"/>
    </source>
</evidence>
<evidence type="ECO:0000256" key="6">
    <source>
        <dbReference type="ARBA" id="ARBA00022793"/>
    </source>
</evidence>
<dbReference type="eggNOG" id="arCOG03340">
    <property type="taxonomic scope" value="Archaea"/>
</dbReference>
<keyword evidence="10" id="KW-1185">Reference proteome</keyword>
<dbReference type="NCBIfam" id="TIGR01252">
    <property type="entry name" value="acetolac_decarb"/>
    <property type="match status" value="1"/>
</dbReference>
<evidence type="ECO:0000256" key="4">
    <source>
        <dbReference type="ARBA" id="ARBA00013204"/>
    </source>
</evidence>
<evidence type="ECO:0000313" key="9">
    <source>
        <dbReference type="EMBL" id="CAJ37565.1"/>
    </source>
</evidence>
<dbReference type="CDD" id="cd17299">
    <property type="entry name" value="acetolactate_decarboxylase"/>
    <property type="match status" value="1"/>
</dbReference>
<keyword evidence="8 9" id="KW-0456">Lyase</keyword>
<organism evidence="9 10">
    <name type="scientific">Methanocella arvoryzae (strain DSM 22066 / NBRC 105507 / MRE50)</name>
    <dbReference type="NCBI Taxonomy" id="351160"/>
    <lineage>
        <taxon>Archaea</taxon>
        <taxon>Methanobacteriati</taxon>
        <taxon>Methanobacteriota</taxon>
        <taxon>Stenosarchaea group</taxon>
        <taxon>Methanomicrobia</taxon>
        <taxon>Methanocellales</taxon>
        <taxon>Methanocellaceae</taxon>
        <taxon>Methanocella</taxon>
    </lineage>
</organism>